<dbReference type="GO" id="GO:0051276">
    <property type="term" value="P:chromosome organization"/>
    <property type="evidence" value="ECO:0007669"/>
    <property type="project" value="InterPro"/>
</dbReference>
<reference evidence="1" key="1">
    <citation type="journal article" date="2021" name="Proc. Natl. Acad. Sci. U.S.A.">
        <title>A Catalog of Tens of Thousands of Viruses from Human Metagenomes Reveals Hidden Associations with Chronic Diseases.</title>
        <authorList>
            <person name="Tisza M.J."/>
            <person name="Buck C.B."/>
        </authorList>
    </citation>
    <scope>NUCLEOTIDE SEQUENCE</scope>
    <source>
        <strain evidence="1">Ctj8j9</strain>
    </source>
</reference>
<dbReference type="InterPro" id="IPR005335">
    <property type="entry name" value="Terminase_ssu"/>
</dbReference>
<dbReference type="EMBL" id="BK015919">
    <property type="protein sequence ID" value="DAF85192.1"/>
    <property type="molecule type" value="Genomic_DNA"/>
</dbReference>
<name>A0A8S5TSN4_9CAUD</name>
<dbReference type="Gene3D" id="1.10.10.1400">
    <property type="entry name" value="Terminase, small subunit, N-terminal DNA-binding domain, HTH motif"/>
    <property type="match status" value="1"/>
</dbReference>
<evidence type="ECO:0000313" key="1">
    <source>
        <dbReference type="EMBL" id="DAF85192.1"/>
    </source>
</evidence>
<accession>A0A8S5TSN4</accession>
<organism evidence="1">
    <name type="scientific">Siphoviridae sp. ctj8j9</name>
    <dbReference type="NCBI Taxonomy" id="2825629"/>
    <lineage>
        <taxon>Viruses</taxon>
        <taxon>Duplodnaviria</taxon>
        <taxon>Heunggongvirae</taxon>
        <taxon>Uroviricota</taxon>
        <taxon>Caudoviricetes</taxon>
    </lineage>
</organism>
<dbReference type="InterPro" id="IPR038713">
    <property type="entry name" value="Terminase_Gp1_N_sf"/>
</dbReference>
<proteinExistence type="predicted"/>
<dbReference type="Pfam" id="PF03592">
    <property type="entry name" value="Terminase_2"/>
    <property type="match status" value="1"/>
</dbReference>
<protein>
    <submittedName>
        <fullName evidence="1">Terminase small subunit</fullName>
    </submittedName>
</protein>
<sequence>MKLARRRASFAPKGTIGEGTFFPGSSFRQSNQAVSRQAAALQTGKERSHLKPSHTNERKESFCAHYVLTGNPEEAARLAGYPPEEAAAAGLTLLRQCSIQRSIQSLQRAYLERPQELVQAGLARLAFGSGADAVSLLLSGEERSPQQLRQMDLFNLSAVKRDKSGGVELHFFDRQRALERMYEYANSATGKEAAQNLLAALAGSGAQQDGDETESLLP</sequence>